<accession>A0A561C591</accession>
<dbReference type="RefSeq" id="WP_145743530.1">
    <property type="nucleotide sequence ID" value="NZ_VIVL01000004.1"/>
</dbReference>
<dbReference type="EMBL" id="VIVL01000004">
    <property type="protein sequence ID" value="TWD86375.1"/>
    <property type="molecule type" value="Genomic_DNA"/>
</dbReference>
<reference evidence="2 3" key="1">
    <citation type="submission" date="2019-06" db="EMBL/GenBank/DDBJ databases">
        <title>Sorghum-associated microbial communities from plants grown in Nebraska, USA.</title>
        <authorList>
            <person name="Schachtman D."/>
        </authorList>
    </citation>
    <scope>NUCLEOTIDE SEQUENCE [LARGE SCALE GENOMIC DNA]</scope>
    <source>
        <strain evidence="2 3">T529</strain>
    </source>
</reference>
<evidence type="ECO:0000313" key="2">
    <source>
        <dbReference type="EMBL" id="TWD86375.1"/>
    </source>
</evidence>
<gene>
    <name evidence="2" type="ORF">FB547_104319</name>
</gene>
<evidence type="ECO:0000313" key="3">
    <source>
        <dbReference type="Proteomes" id="UP000319722"/>
    </source>
</evidence>
<dbReference type="AlphaFoldDB" id="A0A561C591"/>
<dbReference type="OrthoDB" id="9861088at2"/>
<name>A0A561C591_9BURK</name>
<protein>
    <submittedName>
        <fullName evidence="2">Uncharacterized protein</fullName>
    </submittedName>
</protein>
<proteinExistence type="predicted"/>
<organism evidence="2 3">
    <name type="scientific">Variovorax beijingensis</name>
    <dbReference type="NCBI Taxonomy" id="2496117"/>
    <lineage>
        <taxon>Bacteria</taxon>
        <taxon>Pseudomonadati</taxon>
        <taxon>Pseudomonadota</taxon>
        <taxon>Betaproteobacteria</taxon>
        <taxon>Burkholderiales</taxon>
        <taxon>Comamonadaceae</taxon>
        <taxon>Variovorax</taxon>
    </lineage>
</organism>
<comment type="caution">
    <text evidence="2">The sequence shown here is derived from an EMBL/GenBank/DDBJ whole genome shotgun (WGS) entry which is preliminary data.</text>
</comment>
<sequence>MTPNMRTASAKELLQGINALLNVNALYAILIQMGLAEEVEYRSSTGSGEIKSYTRLTEAGLLYGKNKESGFSASTTMVFYESAFLSLYAAACQEASGHALSLMPVPRMDDVTKLSAGAELGETPTPESSTKKRSRSQQIPDPAALFVGWSYRIERHHWGTLGVTMRTFVKQKKPYTAWALDTPPAYGFEQGYIFYSADGTRYLQIASVNSEDFEVHTGLGGDDRRGYKISEAELVKWLEFGCSPSEDRRLYKGEGKAGAMAWLVVSPDQD</sequence>
<evidence type="ECO:0000256" key="1">
    <source>
        <dbReference type="SAM" id="MobiDB-lite"/>
    </source>
</evidence>
<dbReference type="Proteomes" id="UP000319722">
    <property type="component" value="Unassembled WGS sequence"/>
</dbReference>
<feature type="region of interest" description="Disordered" evidence="1">
    <location>
        <begin position="117"/>
        <end position="138"/>
    </location>
</feature>